<dbReference type="AlphaFoldDB" id="A0AAN8QPU9"/>
<organism evidence="1 2">
    <name type="scientific">Coregonus suidteri</name>
    <dbReference type="NCBI Taxonomy" id="861788"/>
    <lineage>
        <taxon>Eukaryota</taxon>
        <taxon>Metazoa</taxon>
        <taxon>Chordata</taxon>
        <taxon>Craniata</taxon>
        <taxon>Vertebrata</taxon>
        <taxon>Euteleostomi</taxon>
        <taxon>Actinopterygii</taxon>
        <taxon>Neopterygii</taxon>
        <taxon>Teleostei</taxon>
        <taxon>Protacanthopterygii</taxon>
        <taxon>Salmoniformes</taxon>
        <taxon>Salmonidae</taxon>
        <taxon>Coregoninae</taxon>
        <taxon>Coregonus</taxon>
    </lineage>
</organism>
<gene>
    <name evidence="1" type="ORF">J4Q44_G00225490</name>
</gene>
<protein>
    <submittedName>
        <fullName evidence="1">Uncharacterized protein</fullName>
    </submittedName>
</protein>
<dbReference type="Proteomes" id="UP001356427">
    <property type="component" value="Unassembled WGS sequence"/>
</dbReference>
<sequence length="132" mass="14939">MLSWEEVLKQPWSKLANTALFSGESMSREWALCSRPSCLRSMLRMVAARCNLSWISTLSRRRVSRNSARTFAFHSAAWTLNSPTCNYTKMESLEAGGWRGCITTVSIHTCLRGSRQGHQQGIIAKQTWNKAL</sequence>
<evidence type="ECO:0000313" key="2">
    <source>
        <dbReference type="Proteomes" id="UP001356427"/>
    </source>
</evidence>
<keyword evidence="2" id="KW-1185">Reference proteome</keyword>
<name>A0AAN8QPU9_9TELE</name>
<dbReference type="EMBL" id="JAGTTL010000020">
    <property type="protein sequence ID" value="KAK6307401.1"/>
    <property type="molecule type" value="Genomic_DNA"/>
</dbReference>
<reference evidence="1 2" key="1">
    <citation type="submission" date="2021-04" db="EMBL/GenBank/DDBJ databases">
        <authorList>
            <person name="De Guttry C."/>
            <person name="Zahm M."/>
            <person name="Klopp C."/>
            <person name="Cabau C."/>
            <person name="Louis A."/>
            <person name="Berthelot C."/>
            <person name="Parey E."/>
            <person name="Roest Crollius H."/>
            <person name="Montfort J."/>
            <person name="Robinson-Rechavi M."/>
            <person name="Bucao C."/>
            <person name="Bouchez O."/>
            <person name="Gislard M."/>
            <person name="Lluch J."/>
            <person name="Milhes M."/>
            <person name="Lampietro C."/>
            <person name="Lopez Roques C."/>
            <person name="Donnadieu C."/>
            <person name="Braasch I."/>
            <person name="Desvignes T."/>
            <person name="Postlethwait J."/>
            <person name="Bobe J."/>
            <person name="Wedekind C."/>
            <person name="Guiguen Y."/>
        </authorList>
    </citation>
    <scope>NUCLEOTIDE SEQUENCE [LARGE SCALE GENOMIC DNA]</scope>
    <source>
        <strain evidence="1">Cs_M1</strain>
        <tissue evidence="1">Blood</tissue>
    </source>
</reference>
<comment type="caution">
    <text evidence="1">The sequence shown here is derived from an EMBL/GenBank/DDBJ whole genome shotgun (WGS) entry which is preliminary data.</text>
</comment>
<accession>A0AAN8QPU9</accession>
<proteinExistence type="predicted"/>
<evidence type="ECO:0000313" key="1">
    <source>
        <dbReference type="EMBL" id="KAK6307401.1"/>
    </source>
</evidence>